<keyword evidence="3" id="KW-1185">Reference proteome</keyword>
<accession>A0ABX2H9C6</accession>
<organism evidence="2 3">
    <name type="scientific">Blautia faecis</name>
    <dbReference type="NCBI Taxonomy" id="871665"/>
    <lineage>
        <taxon>Bacteria</taxon>
        <taxon>Bacillati</taxon>
        <taxon>Bacillota</taxon>
        <taxon>Clostridia</taxon>
        <taxon>Lachnospirales</taxon>
        <taxon>Lachnospiraceae</taxon>
        <taxon>Blautia</taxon>
    </lineage>
</organism>
<dbReference type="Pfam" id="PF13581">
    <property type="entry name" value="HATPase_c_2"/>
    <property type="match status" value="1"/>
</dbReference>
<protein>
    <submittedName>
        <fullName evidence="2">ATP-binding protein</fullName>
    </submittedName>
</protein>
<proteinExistence type="predicted"/>
<evidence type="ECO:0000313" key="3">
    <source>
        <dbReference type="Proteomes" id="UP001644719"/>
    </source>
</evidence>
<dbReference type="SUPFAM" id="SSF55874">
    <property type="entry name" value="ATPase domain of HSP90 chaperone/DNA topoisomerase II/histidine kinase"/>
    <property type="match status" value="1"/>
</dbReference>
<keyword evidence="2" id="KW-0067">ATP-binding</keyword>
<name>A0ABX2H9C6_9FIRM</name>
<dbReference type="CDD" id="cd16936">
    <property type="entry name" value="HATPase_RsbW-like"/>
    <property type="match status" value="1"/>
</dbReference>
<reference evidence="2 3" key="1">
    <citation type="journal article" date="2020" name="Cell Host Microbe">
        <title>Functional and Genomic Variation between Human-Derived Isolates of Lachnospiraceae Reveals Inter- and Intra-Species Diversity.</title>
        <authorList>
            <person name="Sorbara M.T."/>
            <person name="Littmann E.R."/>
            <person name="Fontana E."/>
            <person name="Moody T.U."/>
            <person name="Kohout C.E."/>
            <person name="Gjonbalaj M."/>
            <person name="Eaton V."/>
            <person name="Seok R."/>
            <person name="Leiner I.M."/>
            <person name="Pamer E.G."/>
        </authorList>
    </citation>
    <scope>NUCLEOTIDE SEQUENCE [LARGE SCALE GENOMIC DNA]</scope>
    <source>
        <strain evidence="2 3">MSK.17.74</strain>
    </source>
</reference>
<comment type="caution">
    <text evidence="2">The sequence shown here is derived from an EMBL/GenBank/DDBJ whole genome shotgun (WGS) entry which is preliminary data.</text>
</comment>
<dbReference type="Proteomes" id="UP001644719">
    <property type="component" value="Unassembled WGS sequence"/>
</dbReference>
<dbReference type="InterPro" id="IPR003594">
    <property type="entry name" value="HATPase_dom"/>
</dbReference>
<dbReference type="Gene3D" id="3.30.565.10">
    <property type="entry name" value="Histidine kinase-like ATPase, C-terminal domain"/>
    <property type="match status" value="1"/>
</dbReference>
<dbReference type="EMBL" id="JAAITS010000050">
    <property type="protein sequence ID" value="NSG86795.1"/>
    <property type="molecule type" value="Genomic_DNA"/>
</dbReference>
<sequence length="136" mass="15337">MKSITVEAKIENVDKVTEFVNEVLEEKDCPLKVQMQLDVAIDEIFGNIAYYAYGKGSGNATIQIKMEDNPPKITLIFIDQGTPYNPLENKDPDITLDIEDREIGGLGIFLVKKTMDELSYEYVDGQNILTMKKELA</sequence>
<keyword evidence="2" id="KW-0547">Nucleotide-binding</keyword>
<dbReference type="InterPro" id="IPR036890">
    <property type="entry name" value="HATPase_C_sf"/>
</dbReference>
<evidence type="ECO:0000259" key="1">
    <source>
        <dbReference type="Pfam" id="PF13581"/>
    </source>
</evidence>
<dbReference type="GO" id="GO:0005524">
    <property type="term" value="F:ATP binding"/>
    <property type="evidence" value="ECO:0007669"/>
    <property type="project" value="UniProtKB-KW"/>
</dbReference>
<evidence type="ECO:0000313" key="2">
    <source>
        <dbReference type="EMBL" id="NSG86795.1"/>
    </source>
</evidence>
<feature type="domain" description="Histidine kinase/HSP90-like ATPase" evidence="1">
    <location>
        <begin position="7"/>
        <end position="133"/>
    </location>
</feature>
<gene>
    <name evidence="2" type="ORF">G5B17_15580</name>
</gene>
<dbReference type="RefSeq" id="WP_173735901.1">
    <property type="nucleotide sequence ID" value="NZ_JAAITS010000050.1"/>
</dbReference>